<evidence type="ECO:0000313" key="2">
    <source>
        <dbReference type="EMBL" id="CAI9156787.1"/>
    </source>
</evidence>
<dbReference type="EMBL" id="OX459951">
    <property type="protein sequence ID" value="CAI9156787.1"/>
    <property type="molecule type" value="Genomic_DNA"/>
</dbReference>
<name>A0ABN8Y5C4_RANTA</name>
<feature type="compositionally biased region" description="Polar residues" evidence="1">
    <location>
        <begin position="1"/>
        <end position="10"/>
    </location>
</feature>
<proteinExistence type="predicted"/>
<reference evidence="2" key="1">
    <citation type="submission" date="2023-04" db="EMBL/GenBank/DDBJ databases">
        <authorList>
            <consortium name="ELIXIR-Norway"/>
        </authorList>
    </citation>
    <scope>NUCLEOTIDE SEQUENCE [LARGE SCALE GENOMIC DNA]</scope>
</reference>
<organism evidence="2 3">
    <name type="scientific">Rangifer tarandus platyrhynchus</name>
    <name type="common">Svalbard reindeer</name>
    <dbReference type="NCBI Taxonomy" id="3082113"/>
    <lineage>
        <taxon>Eukaryota</taxon>
        <taxon>Metazoa</taxon>
        <taxon>Chordata</taxon>
        <taxon>Craniata</taxon>
        <taxon>Vertebrata</taxon>
        <taxon>Euteleostomi</taxon>
        <taxon>Mammalia</taxon>
        <taxon>Eutheria</taxon>
        <taxon>Laurasiatheria</taxon>
        <taxon>Artiodactyla</taxon>
        <taxon>Ruminantia</taxon>
        <taxon>Pecora</taxon>
        <taxon>Cervidae</taxon>
        <taxon>Odocoileinae</taxon>
        <taxon>Rangifer</taxon>
    </lineage>
</organism>
<protein>
    <submittedName>
        <fullName evidence="2">Uncharacterized protein</fullName>
    </submittedName>
</protein>
<sequence>MDFGSPSSSFPACVPRGRDRPRPGPASQEAGLERLACLPPPLPSRFCAPGLGAGGHLLGLTEPRHLGHPAKSCRHPPLPQPPLGVFIFAVPPRSFLFHFSFRWGLGLPGFQEPRETPADLFVAAETLRPGREPGGRARPAALPAAPDPAARSRWRIHSYIWSRGSSK</sequence>
<keyword evidence="3" id="KW-1185">Reference proteome</keyword>
<feature type="compositionally biased region" description="Low complexity" evidence="1">
    <location>
        <begin position="136"/>
        <end position="149"/>
    </location>
</feature>
<feature type="region of interest" description="Disordered" evidence="1">
    <location>
        <begin position="1"/>
        <end position="31"/>
    </location>
</feature>
<evidence type="ECO:0000256" key="1">
    <source>
        <dbReference type="SAM" id="MobiDB-lite"/>
    </source>
</evidence>
<evidence type="ECO:0000313" key="3">
    <source>
        <dbReference type="Proteomes" id="UP001176941"/>
    </source>
</evidence>
<dbReference type="Proteomes" id="UP001176941">
    <property type="component" value="Chromosome 15"/>
</dbReference>
<feature type="region of interest" description="Disordered" evidence="1">
    <location>
        <begin position="129"/>
        <end position="149"/>
    </location>
</feature>
<gene>
    <name evidence="2" type="ORF">MRATA1EN1_LOCUS5749</name>
</gene>
<accession>A0ABN8Y5C4</accession>